<feature type="non-terminal residue" evidence="5">
    <location>
        <position position="1"/>
    </location>
</feature>
<dbReference type="EMBL" id="LXQA010076084">
    <property type="protein sequence ID" value="MCI10397.1"/>
    <property type="molecule type" value="Genomic_DNA"/>
</dbReference>
<evidence type="ECO:0000256" key="2">
    <source>
        <dbReference type="ARBA" id="ARBA00022896"/>
    </source>
</evidence>
<proteinExistence type="predicted"/>
<dbReference type="GO" id="GO:0046872">
    <property type="term" value="F:metal ion binding"/>
    <property type="evidence" value="ECO:0007669"/>
    <property type="project" value="UniProtKB-KW"/>
</dbReference>
<feature type="domain" description="Non-haem dioxygenase N-terminal" evidence="4">
    <location>
        <begin position="9"/>
        <end position="120"/>
    </location>
</feature>
<keyword evidence="5" id="KW-0560">Oxidoreductase</keyword>
<protein>
    <submittedName>
        <fullName evidence="5">Leucoanthocyanidin dioxygenase</fullName>
    </submittedName>
</protein>
<keyword evidence="5" id="KW-0223">Dioxygenase</keyword>
<dbReference type="GO" id="GO:0051213">
    <property type="term" value="F:dioxygenase activity"/>
    <property type="evidence" value="ECO:0007669"/>
    <property type="project" value="UniProtKB-KW"/>
</dbReference>
<evidence type="ECO:0000313" key="5">
    <source>
        <dbReference type="EMBL" id="MCI10397.1"/>
    </source>
</evidence>
<evidence type="ECO:0000259" key="4">
    <source>
        <dbReference type="Pfam" id="PF14226"/>
    </source>
</evidence>
<dbReference type="Proteomes" id="UP000265520">
    <property type="component" value="Unassembled WGS sequence"/>
</dbReference>
<name>A0A392PFI3_9FABA</name>
<dbReference type="Pfam" id="PF14226">
    <property type="entry name" value="DIOX_N"/>
    <property type="match status" value="1"/>
</dbReference>
<evidence type="ECO:0000313" key="6">
    <source>
        <dbReference type="Proteomes" id="UP000265520"/>
    </source>
</evidence>
<dbReference type="GO" id="GO:0031418">
    <property type="term" value="F:L-ascorbic acid binding"/>
    <property type="evidence" value="ECO:0007669"/>
    <property type="project" value="UniProtKB-KW"/>
</dbReference>
<keyword evidence="3" id="KW-0408">Iron</keyword>
<dbReference type="Gene3D" id="2.60.120.330">
    <property type="entry name" value="B-lactam Antibiotic, Isopenicillin N Synthase, Chain"/>
    <property type="match status" value="1"/>
</dbReference>
<keyword evidence="1" id="KW-0479">Metal-binding</keyword>
<dbReference type="InterPro" id="IPR027443">
    <property type="entry name" value="IPNS-like_sf"/>
</dbReference>
<keyword evidence="6" id="KW-1185">Reference proteome</keyword>
<keyword evidence="2" id="KW-0847">Vitamin C</keyword>
<organism evidence="5 6">
    <name type="scientific">Trifolium medium</name>
    <dbReference type="NCBI Taxonomy" id="97028"/>
    <lineage>
        <taxon>Eukaryota</taxon>
        <taxon>Viridiplantae</taxon>
        <taxon>Streptophyta</taxon>
        <taxon>Embryophyta</taxon>
        <taxon>Tracheophyta</taxon>
        <taxon>Spermatophyta</taxon>
        <taxon>Magnoliopsida</taxon>
        <taxon>eudicotyledons</taxon>
        <taxon>Gunneridae</taxon>
        <taxon>Pentapetalae</taxon>
        <taxon>rosids</taxon>
        <taxon>fabids</taxon>
        <taxon>Fabales</taxon>
        <taxon>Fabaceae</taxon>
        <taxon>Papilionoideae</taxon>
        <taxon>50 kb inversion clade</taxon>
        <taxon>NPAAA clade</taxon>
        <taxon>Hologalegina</taxon>
        <taxon>IRL clade</taxon>
        <taxon>Trifolieae</taxon>
        <taxon>Trifolium</taxon>
    </lineage>
</organism>
<evidence type="ECO:0000256" key="1">
    <source>
        <dbReference type="ARBA" id="ARBA00022723"/>
    </source>
</evidence>
<dbReference type="SUPFAM" id="SSF51197">
    <property type="entry name" value="Clavaminate synthase-like"/>
    <property type="match status" value="1"/>
</dbReference>
<dbReference type="InterPro" id="IPR026992">
    <property type="entry name" value="DIOX_N"/>
</dbReference>
<dbReference type="PANTHER" id="PTHR47991">
    <property type="entry name" value="OXOGLUTARATE/IRON-DEPENDENT DIOXYGENASE"/>
    <property type="match status" value="1"/>
</dbReference>
<dbReference type="InterPro" id="IPR050295">
    <property type="entry name" value="Plant_2OG-oxidoreductases"/>
</dbReference>
<comment type="caution">
    <text evidence="5">The sequence shown here is derived from an EMBL/GenBank/DDBJ whole genome shotgun (WGS) entry which is preliminary data.</text>
</comment>
<reference evidence="5 6" key="1">
    <citation type="journal article" date="2018" name="Front. Plant Sci.">
        <title>Red Clover (Trifolium pratense) and Zigzag Clover (T. medium) - A Picture of Genomic Similarities and Differences.</title>
        <authorList>
            <person name="Dluhosova J."/>
            <person name="Istvanek J."/>
            <person name="Nedelnik J."/>
            <person name="Repkova J."/>
        </authorList>
    </citation>
    <scope>NUCLEOTIDE SEQUENCE [LARGE SCALE GENOMIC DNA]</scope>
    <source>
        <strain evidence="6">cv. 10/8</strain>
        <tissue evidence="5">Leaf</tissue>
    </source>
</reference>
<sequence>SSSNDDINIPIIDLGGLNSDDLDVQDSILKQISDACHNWGFFQIVNHGVSPDLMDKARETWREFFHMPMEMKQQYANSPTTYEGYGSRLGVEKGAILDWSDYYFMHYLPSSVKDYNKWPASPSSCR</sequence>
<accession>A0A392PFI3</accession>
<evidence type="ECO:0000256" key="3">
    <source>
        <dbReference type="ARBA" id="ARBA00023004"/>
    </source>
</evidence>
<dbReference type="AlphaFoldDB" id="A0A392PFI3"/>